<dbReference type="Pfam" id="PF03418">
    <property type="entry name" value="Peptidase_A25"/>
    <property type="match status" value="1"/>
</dbReference>
<keyword evidence="1" id="KW-0645">Protease</keyword>
<evidence type="ECO:0000256" key="1">
    <source>
        <dbReference type="ARBA" id="ARBA00022670"/>
    </source>
</evidence>
<evidence type="ECO:0000313" key="4">
    <source>
        <dbReference type="EMBL" id="MBC8588398.1"/>
    </source>
</evidence>
<name>A0A926EUC0_9FIRM</name>
<dbReference type="InterPro" id="IPR005080">
    <property type="entry name" value="Peptidase_A25"/>
</dbReference>
<evidence type="ECO:0000256" key="3">
    <source>
        <dbReference type="ARBA" id="ARBA00023145"/>
    </source>
</evidence>
<accession>A0A926EUC0</accession>
<dbReference type="EMBL" id="JACRTG010000019">
    <property type="protein sequence ID" value="MBC8588398.1"/>
    <property type="molecule type" value="Genomic_DNA"/>
</dbReference>
<dbReference type="GO" id="GO:0008233">
    <property type="term" value="F:peptidase activity"/>
    <property type="evidence" value="ECO:0007669"/>
    <property type="project" value="UniProtKB-KW"/>
</dbReference>
<protein>
    <submittedName>
        <fullName evidence="4">GPR endopeptidase</fullName>
        <ecNumber evidence="4">3.4.24.78</ecNumber>
    </submittedName>
</protein>
<comment type="caution">
    <text evidence="4">The sequence shown here is derived from an EMBL/GenBank/DDBJ whole genome shotgun (WGS) entry which is preliminary data.</text>
</comment>
<dbReference type="Gene3D" id="3.40.50.1450">
    <property type="entry name" value="HybD-like"/>
    <property type="match status" value="1"/>
</dbReference>
<sequence>MYHIYTDLAIESKELYGGKDVEVEGVSVTTETMNNYSITRVKVSDEKGAQSIRKPIGNYITIDVPDLNNSDEDLKDEISKVLGKEIKNFGLNNSHSKILIIGLGNWNITPDALGPKVVDRVLVTRQFFVNYQKDFDEDMANVAAMAPGVMGITGIESFDIIKGVVDKIKPDLLIAVDALASRKMDRVSTTIQLSDTGISPGGGVGNKRMTLNISTLGIPVLAIGIPTVVNAATIVNDTLDLIISSMKEEAEMGKEFYNILEQLSGEDKYSLIEEVLNPYMKNTIVTPKDIDDVIDDLSIIVANGLNIALHPGIDIKDVNRYIR</sequence>
<organism evidence="4 5">
    <name type="scientific">Paratissierella segnis</name>
    <dbReference type="NCBI Taxonomy" id="2763679"/>
    <lineage>
        <taxon>Bacteria</taxon>
        <taxon>Bacillati</taxon>
        <taxon>Bacillota</taxon>
        <taxon>Tissierellia</taxon>
        <taxon>Tissierellales</taxon>
        <taxon>Tissierellaceae</taxon>
        <taxon>Paratissierella</taxon>
    </lineage>
</organism>
<dbReference type="HAMAP" id="MF_00626">
    <property type="entry name" value="Germination_prot"/>
    <property type="match status" value="1"/>
</dbReference>
<proteinExistence type="inferred from homology"/>
<dbReference type="RefSeq" id="WP_262429852.1">
    <property type="nucleotide sequence ID" value="NZ_JACRTG010000019.1"/>
</dbReference>
<keyword evidence="5" id="KW-1185">Reference proteome</keyword>
<dbReference type="AlphaFoldDB" id="A0A926EUC0"/>
<dbReference type="SUPFAM" id="SSF53163">
    <property type="entry name" value="HybD-like"/>
    <property type="match status" value="1"/>
</dbReference>
<dbReference type="GO" id="GO:0009847">
    <property type="term" value="P:spore germination"/>
    <property type="evidence" value="ECO:0007669"/>
    <property type="project" value="InterPro"/>
</dbReference>
<dbReference type="Proteomes" id="UP000601171">
    <property type="component" value="Unassembled WGS sequence"/>
</dbReference>
<reference evidence="4" key="1">
    <citation type="submission" date="2020-08" db="EMBL/GenBank/DDBJ databases">
        <title>Genome public.</title>
        <authorList>
            <person name="Liu C."/>
            <person name="Sun Q."/>
        </authorList>
    </citation>
    <scope>NUCLEOTIDE SEQUENCE</scope>
    <source>
        <strain evidence="4">BX21</strain>
    </source>
</reference>
<dbReference type="GO" id="GO:0006508">
    <property type="term" value="P:proteolysis"/>
    <property type="evidence" value="ECO:0007669"/>
    <property type="project" value="UniProtKB-KW"/>
</dbReference>
<dbReference type="InterPro" id="IPR023430">
    <property type="entry name" value="Pept_HybD-like_dom_sf"/>
</dbReference>
<keyword evidence="2 4" id="KW-0378">Hydrolase</keyword>
<gene>
    <name evidence="4" type="ORF">H8707_09105</name>
</gene>
<dbReference type="EC" id="3.4.24.78" evidence="4"/>
<keyword evidence="3" id="KW-0865">Zymogen</keyword>
<dbReference type="PIRSF" id="PIRSF019549">
    <property type="entry name" value="Peptidase_A25"/>
    <property type="match status" value="1"/>
</dbReference>
<dbReference type="NCBIfam" id="TIGR01441">
    <property type="entry name" value="GPR"/>
    <property type="match status" value="1"/>
</dbReference>
<evidence type="ECO:0000256" key="2">
    <source>
        <dbReference type="ARBA" id="ARBA00022801"/>
    </source>
</evidence>
<evidence type="ECO:0000313" key="5">
    <source>
        <dbReference type="Proteomes" id="UP000601171"/>
    </source>
</evidence>